<dbReference type="EMBL" id="NBIV01000051">
    <property type="protein sequence ID" value="PXF45852.1"/>
    <property type="molecule type" value="Genomic_DNA"/>
</dbReference>
<gene>
    <name evidence="1" type="ORF">BWQ96_04389</name>
</gene>
<evidence type="ECO:0000313" key="2">
    <source>
        <dbReference type="Proteomes" id="UP000247409"/>
    </source>
</evidence>
<sequence length="272" mass="31078">MTRRGRTLTRLSITQKIRLRHEEVKRWRKSCRVKKIEPHVINEIVHGSPRTPAQAYSFINNSRHLGFNPAGFRPHVRKKLLSKHLHHHLLNEARVLLPVVPESMGSHDPKSKVVDIPYKLCSRPYLPTVKEAAQIGHHALHQAVYEYESANRELLDKDQWSARESVALGAWFDKTTKSDQPIRAFVLHIAPNASCNISPIREKFPFWGAIVICVQHPHTSFENGLRLRSERAGGAPLIDMRNGDIFLVPPKLAHSIVATTTISDAYLFILWF</sequence>
<protein>
    <submittedName>
        <fullName evidence="1">Uncharacterized protein</fullName>
    </submittedName>
</protein>
<keyword evidence="2" id="KW-1185">Reference proteome</keyword>
<comment type="caution">
    <text evidence="1">The sequence shown here is derived from an EMBL/GenBank/DDBJ whole genome shotgun (WGS) entry which is preliminary data.</text>
</comment>
<organism evidence="1 2">
    <name type="scientific">Gracilariopsis chorda</name>
    <dbReference type="NCBI Taxonomy" id="448386"/>
    <lineage>
        <taxon>Eukaryota</taxon>
        <taxon>Rhodophyta</taxon>
        <taxon>Florideophyceae</taxon>
        <taxon>Rhodymeniophycidae</taxon>
        <taxon>Gracilariales</taxon>
        <taxon>Gracilariaceae</taxon>
        <taxon>Gracilariopsis</taxon>
    </lineage>
</organism>
<dbReference type="Proteomes" id="UP000247409">
    <property type="component" value="Unassembled WGS sequence"/>
</dbReference>
<dbReference type="OrthoDB" id="10438371at2759"/>
<accession>A0A2V3IUQ7</accession>
<reference evidence="1 2" key="1">
    <citation type="journal article" date="2018" name="Mol. Biol. Evol.">
        <title>Analysis of the draft genome of the red seaweed Gracilariopsis chorda provides insights into genome size evolution in Rhodophyta.</title>
        <authorList>
            <person name="Lee J."/>
            <person name="Yang E.C."/>
            <person name="Graf L."/>
            <person name="Yang J.H."/>
            <person name="Qiu H."/>
            <person name="Zel Zion U."/>
            <person name="Chan C.X."/>
            <person name="Stephens T.G."/>
            <person name="Weber A.P.M."/>
            <person name="Boo G.H."/>
            <person name="Boo S.M."/>
            <person name="Kim K.M."/>
            <person name="Shin Y."/>
            <person name="Jung M."/>
            <person name="Lee S.J."/>
            <person name="Yim H.S."/>
            <person name="Lee J.H."/>
            <person name="Bhattacharya D."/>
            <person name="Yoon H.S."/>
        </authorList>
    </citation>
    <scope>NUCLEOTIDE SEQUENCE [LARGE SCALE GENOMIC DNA]</scope>
    <source>
        <strain evidence="1 2">SKKU-2015</strain>
        <tissue evidence="1">Whole body</tissue>
    </source>
</reference>
<proteinExistence type="predicted"/>
<name>A0A2V3IUQ7_9FLOR</name>
<evidence type="ECO:0000313" key="1">
    <source>
        <dbReference type="EMBL" id="PXF45852.1"/>
    </source>
</evidence>
<dbReference type="AlphaFoldDB" id="A0A2V3IUQ7"/>